<dbReference type="Pfam" id="PF00293">
    <property type="entry name" value="NUDIX"/>
    <property type="match status" value="1"/>
</dbReference>
<evidence type="ECO:0000313" key="3">
    <source>
        <dbReference type="EMBL" id="MCG2621527.1"/>
    </source>
</evidence>
<dbReference type="PANTHER" id="PTHR21340:SF0">
    <property type="entry name" value="BIS(5'-NUCLEOSYL)-TETRAPHOSPHATASE [ASYMMETRICAL]"/>
    <property type="match status" value="1"/>
</dbReference>
<dbReference type="SUPFAM" id="SSF55811">
    <property type="entry name" value="Nudix"/>
    <property type="match status" value="1"/>
</dbReference>
<evidence type="ECO:0000256" key="1">
    <source>
        <dbReference type="ARBA" id="ARBA00022801"/>
    </source>
</evidence>
<reference evidence="3" key="1">
    <citation type="submission" date="2022-01" db="EMBL/GenBank/DDBJ databases">
        <authorList>
            <person name="Jo J.-H."/>
            <person name="Im W.-T."/>
        </authorList>
    </citation>
    <scope>NUCLEOTIDE SEQUENCE</scope>
    <source>
        <strain evidence="3">I2-34</strain>
    </source>
</reference>
<proteinExistence type="predicted"/>
<dbReference type="InterPro" id="IPR029033">
    <property type="entry name" value="His_PPase_superfam"/>
</dbReference>
<evidence type="ECO:0000313" key="4">
    <source>
        <dbReference type="Proteomes" id="UP001165368"/>
    </source>
</evidence>
<dbReference type="InterPro" id="IPR013078">
    <property type="entry name" value="His_Pase_superF_clade-1"/>
</dbReference>
<keyword evidence="1 3" id="KW-0378">Hydrolase</keyword>
<dbReference type="Pfam" id="PF00300">
    <property type="entry name" value="His_Phos_1"/>
    <property type="match status" value="1"/>
</dbReference>
<dbReference type="Gene3D" id="3.90.79.10">
    <property type="entry name" value="Nucleoside Triphosphate Pyrophosphohydrolase"/>
    <property type="match status" value="1"/>
</dbReference>
<dbReference type="SUPFAM" id="SSF53254">
    <property type="entry name" value="Phosphoglycerate mutase-like"/>
    <property type="match status" value="1"/>
</dbReference>
<dbReference type="EMBL" id="JAKLTQ010000003">
    <property type="protein sequence ID" value="MCG2621527.1"/>
    <property type="molecule type" value="Genomic_DNA"/>
</dbReference>
<dbReference type="CDD" id="cd07067">
    <property type="entry name" value="HP_PGM_like"/>
    <property type="match status" value="1"/>
</dbReference>
<dbReference type="GO" id="GO:0016787">
    <property type="term" value="F:hydrolase activity"/>
    <property type="evidence" value="ECO:0007669"/>
    <property type="project" value="UniProtKB-KW"/>
</dbReference>
<evidence type="ECO:0000259" key="2">
    <source>
        <dbReference type="PROSITE" id="PS51462"/>
    </source>
</evidence>
<dbReference type="RefSeq" id="WP_237818835.1">
    <property type="nucleotide sequence ID" value="NZ_JAKLTQ010000003.1"/>
</dbReference>
<keyword evidence="4" id="KW-1185">Reference proteome</keyword>
<sequence length="323" mass="36040">MEQDSTQASAGAPTVPGPITVTAAGALCWRVRNHKLQVLLIHRPRYKDWSWPKGKLDAGETTPECAVREVREEIQVDVQLGIPLPTVHYRVPSGIKEVFYWAARLEDAEPVPDGTEVDKVTWCQVTEALTLLSNPSDREPLEHLVTAYSRGDLETYPFVVVRHAKAKPRSNWSKAEGERPLAATGRRQALAVCRMLMVWRPGLVATSPWQRCVQTVTPYALDQQLKIRNVPQLTEHAADRSPKKARAAVEALLDKHQPAAVCTHRPVLPQVIKVLEKRMSQALADKLPSADPYLRPGAVIVCQVSVKHRGRIVSVEQFDAYDD</sequence>
<protein>
    <submittedName>
        <fullName evidence="3">NUDIX hydrolase</fullName>
    </submittedName>
</protein>
<dbReference type="SMART" id="SM00855">
    <property type="entry name" value="PGAM"/>
    <property type="match status" value="1"/>
</dbReference>
<dbReference type="PROSITE" id="PS51462">
    <property type="entry name" value="NUDIX"/>
    <property type="match status" value="1"/>
</dbReference>
<dbReference type="InterPro" id="IPR051325">
    <property type="entry name" value="Nudix_hydrolase_domain"/>
</dbReference>
<dbReference type="Proteomes" id="UP001165368">
    <property type="component" value="Unassembled WGS sequence"/>
</dbReference>
<organism evidence="3 4">
    <name type="scientific">Arthrobacter hankyongi</name>
    <dbReference type="NCBI Taxonomy" id="2904801"/>
    <lineage>
        <taxon>Bacteria</taxon>
        <taxon>Bacillati</taxon>
        <taxon>Actinomycetota</taxon>
        <taxon>Actinomycetes</taxon>
        <taxon>Micrococcales</taxon>
        <taxon>Micrococcaceae</taxon>
        <taxon>Arthrobacter</taxon>
    </lineage>
</organism>
<dbReference type="PANTHER" id="PTHR21340">
    <property type="entry name" value="DIADENOSINE 5,5-P1,P4-TETRAPHOSPHATE PYROPHOSPHOHYDROLASE MUTT"/>
    <property type="match status" value="1"/>
</dbReference>
<name>A0ABS9L4D1_9MICC</name>
<dbReference type="Gene3D" id="3.40.50.1240">
    <property type="entry name" value="Phosphoglycerate mutase-like"/>
    <property type="match status" value="1"/>
</dbReference>
<comment type="caution">
    <text evidence="3">The sequence shown here is derived from an EMBL/GenBank/DDBJ whole genome shotgun (WGS) entry which is preliminary data.</text>
</comment>
<dbReference type="InterPro" id="IPR000086">
    <property type="entry name" value="NUDIX_hydrolase_dom"/>
</dbReference>
<accession>A0ABS9L4D1</accession>
<gene>
    <name evidence="3" type="ORF">LVY72_06310</name>
</gene>
<dbReference type="CDD" id="cd03673">
    <property type="entry name" value="NUDIX_Ap6A_hydrolase"/>
    <property type="match status" value="1"/>
</dbReference>
<dbReference type="InterPro" id="IPR015797">
    <property type="entry name" value="NUDIX_hydrolase-like_dom_sf"/>
</dbReference>
<feature type="domain" description="Nudix hydrolase" evidence="2">
    <location>
        <begin position="21"/>
        <end position="145"/>
    </location>
</feature>